<dbReference type="GO" id="GO:0005524">
    <property type="term" value="F:ATP binding"/>
    <property type="evidence" value="ECO:0007669"/>
    <property type="project" value="UniProtKB-UniRule"/>
</dbReference>
<evidence type="ECO:0000256" key="14">
    <source>
        <dbReference type="ARBA" id="ARBA00048988"/>
    </source>
</evidence>
<dbReference type="GO" id="GO:0033202">
    <property type="term" value="C:DNA helicase complex"/>
    <property type="evidence" value="ECO:0007669"/>
    <property type="project" value="TreeGrafter"/>
</dbReference>
<dbReference type="RefSeq" id="WP_105943134.1">
    <property type="nucleotide sequence ID" value="NZ_CP027433.1"/>
</dbReference>
<evidence type="ECO:0000259" key="17">
    <source>
        <dbReference type="PROSITE" id="PS51198"/>
    </source>
</evidence>
<dbReference type="Pfam" id="PF12705">
    <property type="entry name" value="PDDEXK_1"/>
    <property type="match status" value="1"/>
</dbReference>
<feature type="compositionally biased region" description="Basic and acidic residues" evidence="16">
    <location>
        <begin position="551"/>
        <end position="560"/>
    </location>
</feature>
<dbReference type="Pfam" id="PF13361">
    <property type="entry name" value="UvrD_C"/>
    <property type="match status" value="1"/>
</dbReference>
<comment type="similarity">
    <text evidence="1">Belongs to the helicase family. UvrD subfamily.</text>
</comment>
<dbReference type="SUPFAM" id="SSF52540">
    <property type="entry name" value="P-loop containing nucleoside triphosphate hydrolases"/>
    <property type="match status" value="1"/>
</dbReference>
<accession>A0A2S0KIF3</accession>
<dbReference type="EC" id="5.6.2.4" evidence="13"/>
<keyword evidence="6 15" id="KW-0347">Helicase</keyword>
<dbReference type="KEGG" id="git:C6V83_15430"/>
<keyword evidence="2" id="KW-0540">Nuclease</keyword>
<dbReference type="GO" id="GO:0003677">
    <property type="term" value="F:DNA binding"/>
    <property type="evidence" value="ECO:0007669"/>
    <property type="project" value="UniProtKB-KW"/>
</dbReference>
<proteinExistence type="inferred from homology"/>
<feature type="domain" description="UvrD-like helicase C-terminal" evidence="18">
    <location>
        <begin position="349"/>
        <end position="753"/>
    </location>
</feature>
<keyword evidence="8 15" id="KW-0067">ATP-binding</keyword>
<keyword evidence="7" id="KW-0269">Exonuclease</keyword>
<gene>
    <name evidence="19" type="ORF">C6V83_15430</name>
</gene>
<comment type="catalytic activity">
    <reaction evidence="12">
        <text>Couples ATP hydrolysis with the unwinding of duplex DNA by translocating in the 3'-5' direction.</text>
        <dbReference type="EC" id="5.6.2.4"/>
    </reaction>
</comment>
<keyword evidence="10" id="KW-0234">DNA repair</keyword>
<sequence>MVTAQTRLIAAPASFDLPVRQWPAEVRVLLEPGHRADAQQPWRPYRVRGGPGTGKTSLLVDVAVSRLLDDGADPESVLVLTANRRAATVVRNEITRRVLAAASPDGSARTGAALREPLVRTVHSYAFAVLRLQASAHGNPPPRLITGSEQDVILRELLAGDLEDGAAYWPESLRPALATDGFAQALRDLLMRAAERGLGPEDLTDLGRRHKRPEWVAAGRAFAQYEQTMLLRGAVGIDAPEAGPQAVDAAELVGSALSALAVEPRLLAEQRARIRCLLVDDAQHLDPQAAQLVRLIGTGADLVVVAADPDQSIYSFRGASPRFFAELPGGRDVVLTQGHRCRGEVNTVGRILAARLPGARPHPYPDAAPGDVADPPDGGTAAVRVFSSAAKEATAVADLLRRAHLFDGVPWSEMAVIVRSVPRALPALRRAFSSAGVPVVTPTSDLPLYRQRAVEAFSLALRAAAAREPLEPDDVVTLLSGPIGAAGPGQLRRLRRGIRRLHEEDAITDPPSSAGNPCLAPGTAEARTRPEAGETADALECGEVVPQEPIDSTRPRDLDSARSPGEAGSSSGEAGSSPGEIVSSPGEAGSSSGETGVSSGDAGSLTDPPDSLSALAAALADPARAEPYLAGLTEFEAEPLARTLKVVRAARIADRAGEGVEETLWRAWQASGLERSWLARSLRGDRSGEQADRDLDAMLALFEAAASYTDNLPAGGLDGFLHYLGRLQIPRESRTPTAAAEAVQLLSAHSAAGREWEVVAVPGVLDGLWPSLRSRGSVLGTPALVDLLDGIDAHAVDTVSRNSVMLADERRLLLVACTRARNRLLLTAVEDGTGDASPSRFVPEVADALGGYGAAHDEHGEAADEVPLDGGVRRLLSLPSMVAELRAALTDPQTPADRRDAAARLLAELAAADVPGAAPQQWYGLLDPSSDAPLWTPDRGPRTLSPSNVDALSRCSLRWMLERHGGRDGDAEAAVTGTLVHTLVQAVAGELDHTEVTRALHEIWDRVSSPAAWFSDRELRRAESMLVNFRDWLEHSRRELTEAAVEVDLSAAVPPGADAEGRPDTLPVTLVGRIDRLETDDLGRPVVVDVKTGKTVITAAEAAEHPQLAAYQLALLLGGVDGVPAGTPGGGRLVYVASANKKTGAAERVQEPLTPEQVDEWIGVVRTAARSSIGPGFVAATHSGCSYCTLTASCPAQLRGKAVTDD</sequence>
<evidence type="ECO:0000256" key="9">
    <source>
        <dbReference type="ARBA" id="ARBA00023125"/>
    </source>
</evidence>
<evidence type="ECO:0000313" key="19">
    <source>
        <dbReference type="EMBL" id="AVM01426.1"/>
    </source>
</evidence>
<comment type="catalytic activity">
    <reaction evidence="14">
        <text>ATP + H2O = ADP + phosphate + H(+)</text>
        <dbReference type="Rhea" id="RHEA:13065"/>
        <dbReference type="ChEBI" id="CHEBI:15377"/>
        <dbReference type="ChEBI" id="CHEBI:15378"/>
        <dbReference type="ChEBI" id="CHEBI:30616"/>
        <dbReference type="ChEBI" id="CHEBI:43474"/>
        <dbReference type="ChEBI" id="CHEBI:456216"/>
        <dbReference type="EC" id="5.6.2.4"/>
    </reaction>
</comment>
<evidence type="ECO:0000256" key="6">
    <source>
        <dbReference type="ARBA" id="ARBA00022806"/>
    </source>
</evidence>
<dbReference type="Gene3D" id="3.40.50.300">
    <property type="entry name" value="P-loop containing nucleotide triphosphate hydrolases"/>
    <property type="match status" value="2"/>
</dbReference>
<feature type="region of interest" description="Disordered" evidence="16">
    <location>
        <begin position="504"/>
        <end position="609"/>
    </location>
</feature>
<organism evidence="19 20">
    <name type="scientific">Gordonia iterans</name>
    <dbReference type="NCBI Taxonomy" id="1004901"/>
    <lineage>
        <taxon>Bacteria</taxon>
        <taxon>Bacillati</taxon>
        <taxon>Actinomycetota</taxon>
        <taxon>Actinomycetes</taxon>
        <taxon>Mycobacteriales</taxon>
        <taxon>Gordoniaceae</taxon>
        <taxon>Gordonia</taxon>
    </lineage>
</organism>
<dbReference type="EMBL" id="CP027433">
    <property type="protein sequence ID" value="AVM01426.1"/>
    <property type="molecule type" value="Genomic_DNA"/>
</dbReference>
<dbReference type="Proteomes" id="UP000239814">
    <property type="component" value="Chromosome"/>
</dbReference>
<feature type="domain" description="UvrD-like helicase ATP-binding" evidence="17">
    <location>
        <begin position="28"/>
        <end position="342"/>
    </location>
</feature>
<dbReference type="AlphaFoldDB" id="A0A2S0KIF3"/>
<dbReference type="PROSITE" id="PS51198">
    <property type="entry name" value="UVRD_HELICASE_ATP_BIND"/>
    <property type="match status" value="1"/>
</dbReference>
<evidence type="ECO:0000256" key="11">
    <source>
        <dbReference type="ARBA" id="ARBA00023235"/>
    </source>
</evidence>
<dbReference type="InterPro" id="IPR013986">
    <property type="entry name" value="DExx_box_DNA_helicase_dom_sf"/>
</dbReference>
<reference evidence="19 20" key="1">
    <citation type="submission" date="2018-03" db="EMBL/GenBank/DDBJ databases">
        <title>Characteristics and genome of n-alkane degrading marine bacteria Gordonia iterans isolated from crude oil contaminated in Tae-an, South Korea.</title>
        <authorList>
            <person name="Lee S.-S."/>
            <person name="Kim H."/>
        </authorList>
    </citation>
    <scope>NUCLEOTIDE SEQUENCE [LARGE SCALE GENOMIC DNA]</scope>
    <source>
        <strain evidence="19 20">Co17</strain>
    </source>
</reference>
<keyword evidence="4" id="KW-0227">DNA damage</keyword>
<dbReference type="InterPro" id="IPR000212">
    <property type="entry name" value="DNA_helicase_UvrD/REP"/>
</dbReference>
<evidence type="ECO:0000256" key="13">
    <source>
        <dbReference type="ARBA" id="ARBA00034808"/>
    </source>
</evidence>
<evidence type="ECO:0000256" key="5">
    <source>
        <dbReference type="ARBA" id="ARBA00022801"/>
    </source>
</evidence>
<dbReference type="InterPro" id="IPR014017">
    <property type="entry name" value="DNA_helicase_UvrD-like_C"/>
</dbReference>
<dbReference type="GO" id="GO:0000725">
    <property type="term" value="P:recombinational repair"/>
    <property type="evidence" value="ECO:0007669"/>
    <property type="project" value="TreeGrafter"/>
</dbReference>
<dbReference type="Gene3D" id="1.10.10.160">
    <property type="match status" value="1"/>
</dbReference>
<dbReference type="InterPro" id="IPR038726">
    <property type="entry name" value="PDDEXK_AddAB-type"/>
</dbReference>
<evidence type="ECO:0000256" key="1">
    <source>
        <dbReference type="ARBA" id="ARBA00009922"/>
    </source>
</evidence>
<protein>
    <recommendedName>
        <fullName evidence="13">DNA 3'-5' helicase</fullName>
        <ecNumber evidence="13">5.6.2.4</ecNumber>
    </recommendedName>
</protein>
<dbReference type="GO" id="GO:0004527">
    <property type="term" value="F:exonuclease activity"/>
    <property type="evidence" value="ECO:0007669"/>
    <property type="project" value="UniProtKB-KW"/>
</dbReference>
<keyword evidence="3 15" id="KW-0547">Nucleotide-binding</keyword>
<feature type="compositionally biased region" description="Low complexity" evidence="16">
    <location>
        <begin position="561"/>
        <end position="600"/>
    </location>
</feature>
<name>A0A2S0KIF3_9ACTN</name>
<dbReference type="GO" id="GO:0043138">
    <property type="term" value="F:3'-5' DNA helicase activity"/>
    <property type="evidence" value="ECO:0007669"/>
    <property type="project" value="UniProtKB-EC"/>
</dbReference>
<evidence type="ECO:0000256" key="8">
    <source>
        <dbReference type="ARBA" id="ARBA00022840"/>
    </source>
</evidence>
<dbReference type="PROSITE" id="PS51217">
    <property type="entry name" value="UVRD_HELICASE_CTER"/>
    <property type="match status" value="1"/>
</dbReference>
<dbReference type="InterPro" id="IPR027417">
    <property type="entry name" value="P-loop_NTPase"/>
</dbReference>
<evidence type="ECO:0000256" key="12">
    <source>
        <dbReference type="ARBA" id="ARBA00034617"/>
    </source>
</evidence>
<evidence type="ECO:0000256" key="2">
    <source>
        <dbReference type="ARBA" id="ARBA00022722"/>
    </source>
</evidence>
<dbReference type="PANTHER" id="PTHR11070">
    <property type="entry name" value="UVRD / RECB / PCRA DNA HELICASE FAMILY MEMBER"/>
    <property type="match status" value="1"/>
</dbReference>
<dbReference type="InterPro" id="IPR014016">
    <property type="entry name" value="UvrD-like_ATP-bd"/>
</dbReference>
<dbReference type="GO" id="GO:0005829">
    <property type="term" value="C:cytosol"/>
    <property type="evidence" value="ECO:0007669"/>
    <property type="project" value="TreeGrafter"/>
</dbReference>
<evidence type="ECO:0000256" key="3">
    <source>
        <dbReference type="ARBA" id="ARBA00022741"/>
    </source>
</evidence>
<keyword evidence="20" id="KW-1185">Reference proteome</keyword>
<dbReference type="PANTHER" id="PTHR11070:SF59">
    <property type="entry name" value="DNA 3'-5' HELICASE"/>
    <property type="match status" value="1"/>
</dbReference>
<evidence type="ECO:0000256" key="7">
    <source>
        <dbReference type="ARBA" id="ARBA00022839"/>
    </source>
</evidence>
<evidence type="ECO:0000259" key="18">
    <source>
        <dbReference type="PROSITE" id="PS51217"/>
    </source>
</evidence>
<dbReference type="Pfam" id="PF00580">
    <property type="entry name" value="UvrD-helicase"/>
    <property type="match status" value="1"/>
</dbReference>
<dbReference type="Gene3D" id="1.10.486.10">
    <property type="entry name" value="PCRA, domain 4"/>
    <property type="match status" value="1"/>
</dbReference>
<evidence type="ECO:0000256" key="16">
    <source>
        <dbReference type="SAM" id="MobiDB-lite"/>
    </source>
</evidence>
<keyword evidence="5 15" id="KW-0378">Hydrolase</keyword>
<keyword evidence="11" id="KW-0413">Isomerase</keyword>
<evidence type="ECO:0000256" key="15">
    <source>
        <dbReference type="PROSITE-ProRule" id="PRU00560"/>
    </source>
</evidence>
<dbReference type="OrthoDB" id="5240387at2"/>
<dbReference type="Gene3D" id="3.90.320.10">
    <property type="match status" value="1"/>
</dbReference>
<evidence type="ECO:0000313" key="20">
    <source>
        <dbReference type="Proteomes" id="UP000239814"/>
    </source>
</evidence>
<evidence type="ECO:0000256" key="10">
    <source>
        <dbReference type="ARBA" id="ARBA00023204"/>
    </source>
</evidence>
<evidence type="ECO:0000256" key="4">
    <source>
        <dbReference type="ARBA" id="ARBA00022763"/>
    </source>
</evidence>
<keyword evidence="9" id="KW-0238">DNA-binding</keyword>
<dbReference type="InterPro" id="IPR011604">
    <property type="entry name" value="PDDEXK-like_dom_sf"/>
</dbReference>
<feature type="binding site" evidence="15">
    <location>
        <begin position="49"/>
        <end position="56"/>
    </location>
    <ligand>
        <name>ATP</name>
        <dbReference type="ChEBI" id="CHEBI:30616"/>
    </ligand>
</feature>